<organism evidence="13 14">
    <name type="scientific">Paracoccus tibetensis</name>
    <dbReference type="NCBI Taxonomy" id="336292"/>
    <lineage>
        <taxon>Bacteria</taxon>
        <taxon>Pseudomonadati</taxon>
        <taxon>Pseudomonadota</taxon>
        <taxon>Alphaproteobacteria</taxon>
        <taxon>Rhodobacterales</taxon>
        <taxon>Paracoccaceae</taxon>
        <taxon>Paracoccus</taxon>
    </lineage>
</organism>
<evidence type="ECO:0000256" key="8">
    <source>
        <dbReference type="ARBA" id="ARBA00022692"/>
    </source>
</evidence>
<comment type="subcellular location">
    <subcellularLocation>
        <location evidence="2 12">Cell inner membrane</location>
        <topology evidence="2 12">Single-pass membrane protein</topology>
    </subcellularLocation>
</comment>
<dbReference type="GO" id="GO:0015886">
    <property type="term" value="P:heme transport"/>
    <property type="evidence" value="ECO:0007669"/>
    <property type="project" value="InterPro"/>
</dbReference>
<dbReference type="Pfam" id="PF04995">
    <property type="entry name" value="CcmD"/>
    <property type="match status" value="1"/>
</dbReference>
<evidence type="ECO:0000256" key="10">
    <source>
        <dbReference type="ARBA" id="ARBA00022989"/>
    </source>
</evidence>
<keyword evidence="9 12" id="KW-0201">Cytochrome c-type biogenesis</keyword>
<proteinExistence type="inferred from homology"/>
<accession>A0A1G5D8Q2</accession>
<feature type="transmembrane region" description="Helical" evidence="12">
    <location>
        <begin position="6"/>
        <end position="30"/>
    </location>
</feature>
<dbReference type="EMBL" id="FMVT01000002">
    <property type="protein sequence ID" value="SCY11219.1"/>
    <property type="molecule type" value="Genomic_DNA"/>
</dbReference>
<evidence type="ECO:0000256" key="2">
    <source>
        <dbReference type="ARBA" id="ARBA00004377"/>
    </source>
</evidence>
<dbReference type="RefSeq" id="WP_090740341.1">
    <property type="nucleotide sequence ID" value="NZ_FMVT01000002.1"/>
</dbReference>
<dbReference type="AlphaFoldDB" id="A0A1G5D8Q2"/>
<gene>
    <name evidence="13" type="ORF">SAMN05660710_00715</name>
</gene>
<comment type="function">
    <text evidence="1 12">Required for the export of heme to the periplasm for the biogenesis of c-type cytochromes.</text>
</comment>
<evidence type="ECO:0000256" key="11">
    <source>
        <dbReference type="ARBA" id="ARBA00023136"/>
    </source>
</evidence>
<keyword evidence="6 12" id="KW-1003">Cell membrane</keyword>
<comment type="similarity">
    <text evidence="3 12">Belongs to the CcmD/CycX/HelD family.</text>
</comment>
<protein>
    <recommendedName>
        <fullName evidence="4 12">Heme exporter protein D</fullName>
    </recommendedName>
</protein>
<dbReference type="Proteomes" id="UP000199502">
    <property type="component" value="Unassembled WGS sequence"/>
</dbReference>
<keyword evidence="11 12" id="KW-0472">Membrane</keyword>
<evidence type="ECO:0000256" key="3">
    <source>
        <dbReference type="ARBA" id="ARBA00008741"/>
    </source>
</evidence>
<evidence type="ECO:0000256" key="7">
    <source>
        <dbReference type="ARBA" id="ARBA00022519"/>
    </source>
</evidence>
<name>A0A1G5D8Q2_9RHOB</name>
<evidence type="ECO:0000256" key="4">
    <source>
        <dbReference type="ARBA" id="ARBA00016461"/>
    </source>
</evidence>
<keyword evidence="10 12" id="KW-1133">Transmembrane helix</keyword>
<dbReference type="GO" id="GO:0005886">
    <property type="term" value="C:plasma membrane"/>
    <property type="evidence" value="ECO:0007669"/>
    <property type="project" value="UniProtKB-SubCell"/>
</dbReference>
<dbReference type="NCBIfam" id="TIGR03141">
    <property type="entry name" value="cytochro_ccmD"/>
    <property type="match status" value="1"/>
</dbReference>
<keyword evidence="8 12" id="KW-0812">Transmembrane</keyword>
<evidence type="ECO:0000256" key="1">
    <source>
        <dbReference type="ARBA" id="ARBA00002442"/>
    </source>
</evidence>
<sequence>MIDLGRYAFAVLASYGIGLALLGGLVWHTLAANARARRALETHERRSDNG</sequence>
<evidence type="ECO:0000313" key="14">
    <source>
        <dbReference type="Proteomes" id="UP000199502"/>
    </source>
</evidence>
<dbReference type="GO" id="GO:0017004">
    <property type="term" value="P:cytochrome complex assembly"/>
    <property type="evidence" value="ECO:0007669"/>
    <property type="project" value="UniProtKB-KW"/>
</dbReference>
<evidence type="ECO:0000313" key="13">
    <source>
        <dbReference type="EMBL" id="SCY11219.1"/>
    </source>
</evidence>
<evidence type="ECO:0000256" key="9">
    <source>
        <dbReference type="ARBA" id="ARBA00022748"/>
    </source>
</evidence>
<evidence type="ECO:0000256" key="12">
    <source>
        <dbReference type="RuleBase" id="RU363101"/>
    </source>
</evidence>
<dbReference type="InterPro" id="IPR007078">
    <property type="entry name" value="Haem_export_protD_CcmD"/>
</dbReference>
<keyword evidence="5 12" id="KW-0813">Transport</keyword>
<evidence type="ECO:0000256" key="6">
    <source>
        <dbReference type="ARBA" id="ARBA00022475"/>
    </source>
</evidence>
<evidence type="ECO:0000256" key="5">
    <source>
        <dbReference type="ARBA" id="ARBA00022448"/>
    </source>
</evidence>
<reference evidence="13 14" key="1">
    <citation type="submission" date="2016-10" db="EMBL/GenBank/DDBJ databases">
        <authorList>
            <person name="de Groot N.N."/>
        </authorList>
    </citation>
    <scope>NUCLEOTIDE SEQUENCE [LARGE SCALE GENOMIC DNA]</scope>
    <source>
        <strain evidence="13 14">CGMCC 1.8925</strain>
    </source>
</reference>
<dbReference type="OrthoDB" id="7874534at2"/>
<keyword evidence="14" id="KW-1185">Reference proteome</keyword>
<keyword evidence="7 12" id="KW-0997">Cell inner membrane</keyword>